<reference evidence="1 2" key="1">
    <citation type="submission" date="2011-07" db="EMBL/GenBank/DDBJ databases">
        <authorList>
            <person name="Coyne R."/>
            <person name="Brami D."/>
            <person name="Johnson J."/>
            <person name="Hostetler J."/>
            <person name="Hannick L."/>
            <person name="Clark T."/>
            <person name="Cassidy-Hanley D."/>
            <person name="Inman J."/>
        </authorList>
    </citation>
    <scope>NUCLEOTIDE SEQUENCE [LARGE SCALE GENOMIC DNA]</scope>
    <source>
        <strain evidence="1 2">G5</strain>
    </source>
</reference>
<dbReference type="GeneID" id="14910461"/>
<evidence type="ECO:0000313" key="2">
    <source>
        <dbReference type="Proteomes" id="UP000008983"/>
    </source>
</evidence>
<dbReference type="InParanoid" id="G0QKI6"/>
<dbReference type="Proteomes" id="UP000008983">
    <property type="component" value="Unassembled WGS sequence"/>
</dbReference>
<gene>
    <name evidence="1" type="ORF">IMG5_018390</name>
</gene>
<protein>
    <submittedName>
        <fullName evidence="1">Uncharacterized protein</fullName>
    </submittedName>
</protein>
<accession>G0QKI6</accession>
<dbReference type="EMBL" id="GL983165">
    <property type="protein sequence ID" value="EGR34272.1"/>
    <property type="molecule type" value="Genomic_DNA"/>
</dbReference>
<name>G0QKI6_ICHMU</name>
<dbReference type="RefSeq" id="XP_004039576.1">
    <property type="nucleotide sequence ID" value="XM_004039528.1"/>
</dbReference>
<evidence type="ECO:0000313" key="1">
    <source>
        <dbReference type="EMBL" id="EGR34272.1"/>
    </source>
</evidence>
<organism evidence="1 2">
    <name type="scientific">Ichthyophthirius multifiliis</name>
    <name type="common">White spot disease agent</name>
    <name type="synonym">Ich</name>
    <dbReference type="NCBI Taxonomy" id="5932"/>
    <lineage>
        <taxon>Eukaryota</taxon>
        <taxon>Sar</taxon>
        <taxon>Alveolata</taxon>
        <taxon>Ciliophora</taxon>
        <taxon>Intramacronucleata</taxon>
        <taxon>Oligohymenophorea</taxon>
        <taxon>Hymenostomatida</taxon>
        <taxon>Ophryoglenina</taxon>
        <taxon>Ichthyophthirius</taxon>
    </lineage>
</organism>
<keyword evidence="2" id="KW-1185">Reference proteome</keyword>
<sequence>MFYEYQYLKDLYNRKHSSNQIVQKMLKKQEQLQIILNFWKMDLEFKYIIRHQKKQYFKIIILEELIILLQKKNYWKRQQIQMNKYYKMLSKYSLYNQLHKTKQQIKLNKKINKYQIIKIQKKISKPNTSLQQVIYNNNFFHNLQRLNQINKYQQSKCLLKKQKLYIYILINQQVIRNYLCKILKIQKLDQKMLKYLQIYINKLNKLKKVTIKKNVRQKLYLKYFSEKFQ</sequence>
<dbReference type="AlphaFoldDB" id="G0QKI6"/>
<proteinExistence type="predicted"/>